<gene>
    <name evidence="1" type="ORF">SAMN05192549_11976</name>
</gene>
<name>A0A1M7RCR8_9BURK</name>
<accession>A0A1M7RCR8</accession>
<reference evidence="2" key="1">
    <citation type="submission" date="2016-11" db="EMBL/GenBank/DDBJ databases">
        <authorList>
            <person name="Varghese N."/>
            <person name="Submissions S."/>
        </authorList>
    </citation>
    <scope>NUCLEOTIDE SEQUENCE [LARGE SCALE GENOMIC DNA]</scope>
    <source>
        <strain evidence="2">Sac-22</strain>
    </source>
</reference>
<evidence type="ECO:0000313" key="1">
    <source>
        <dbReference type="EMBL" id="SHN43980.1"/>
    </source>
</evidence>
<dbReference type="AlphaFoldDB" id="A0A1M7RCR8"/>
<keyword evidence="2" id="KW-1185">Reference proteome</keyword>
<protein>
    <submittedName>
        <fullName evidence="1">Uncharacterized protein</fullName>
    </submittedName>
</protein>
<sequence>MAITAPIRADELPIGPSIDVEQNLRNQGT</sequence>
<proteinExistence type="predicted"/>
<organism evidence="1 2">
    <name type="scientific">Duganella sacchari</name>
    <dbReference type="NCBI Taxonomy" id="551987"/>
    <lineage>
        <taxon>Bacteria</taxon>
        <taxon>Pseudomonadati</taxon>
        <taxon>Pseudomonadota</taxon>
        <taxon>Betaproteobacteria</taxon>
        <taxon>Burkholderiales</taxon>
        <taxon>Oxalobacteraceae</taxon>
        <taxon>Telluria group</taxon>
        <taxon>Duganella</taxon>
    </lineage>
</organism>
<dbReference type="STRING" id="551987.SAMN05192549_11976"/>
<dbReference type="Proteomes" id="UP000184339">
    <property type="component" value="Unassembled WGS sequence"/>
</dbReference>
<dbReference type="EMBL" id="FRCX01000019">
    <property type="protein sequence ID" value="SHN43980.1"/>
    <property type="molecule type" value="Genomic_DNA"/>
</dbReference>
<evidence type="ECO:0000313" key="2">
    <source>
        <dbReference type="Proteomes" id="UP000184339"/>
    </source>
</evidence>